<dbReference type="Pfam" id="PF00638">
    <property type="entry name" value="Ran_BP1"/>
    <property type="match status" value="1"/>
</dbReference>
<feature type="compositionally biased region" description="Polar residues" evidence="1">
    <location>
        <begin position="168"/>
        <end position="179"/>
    </location>
</feature>
<dbReference type="InterPro" id="IPR053074">
    <property type="entry name" value="NPC_Nucleoporin"/>
</dbReference>
<dbReference type="InterPro" id="IPR011993">
    <property type="entry name" value="PH-like_dom_sf"/>
</dbReference>
<accession>A0A1Y2EB76</accession>
<dbReference type="PANTHER" id="PTHR38697">
    <property type="entry name" value="NUCLEAR PORE COMPLEX PROTEIN SIMILAR TO S. CEREVISIAE NUP2 (EUROFUNG)"/>
    <property type="match status" value="1"/>
</dbReference>
<protein>
    <recommendedName>
        <fullName evidence="2">RanBD1 domain-containing protein</fullName>
    </recommendedName>
</protein>
<dbReference type="EMBL" id="MCFJ01000003">
    <property type="protein sequence ID" value="ORY68812.1"/>
    <property type="molecule type" value="Genomic_DNA"/>
</dbReference>
<proteinExistence type="predicted"/>
<dbReference type="STRING" id="1141098.A0A1Y2EB76"/>
<dbReference type="RefSeq" id="XP_040719099.1">
    <property type="nucleotide sequence ID" value="XM_040855355.1"/>
</dbReference>
<feature type="domain" description="RanBD1" evidence="2">
    <location>
        <begin position="472"/>
        <end position="629"/>
    </location>
</feature>
<evidence type="ECO:0000256" key="1">
    <source>
        <dbReference type="SAM" id="MobiDB-lite"/>
    </source>
</evidence>
<dbReference type="CDD" id="cd13170">
    <property type="entry name" value="RanBD_NUP50"/>
    <property type="match status" value="1"/>
</dbReference>
<comment type="caution">
    <text evidence="3">The sequence shown here is derived from an EMBL/GenBank/DDBJ whole genome shotgun (WGS) entry which is preliminary data.</text>
</comment>
<dbReference type="PROSITE" id="PS50196">
    <property type="entry name" value="RANBD1"/>
    <property type="match status" value="1"/>
</dbReference>
<dbReference type="Gene3D" id="2.30.29.30">
    <property type="entry name" value="Pleckstrin-homology domain (PH domain)/Phosphotyrosine-binding domain (PTB)"/>
    <property type="match status" value="1"/>
</dbReference>
<dbReference type="SUPFAM" id="SSF50729">
    <property type="entry name" value="PH domain-like"/>
    <property type="match status" value="1"/>
</dbReference>
<keyword evidence="4" id="KW-1185">Reference proteome</keyword>
<feature type="region of interest" description="Disordered" evidence="1">
    <location>
        <begin position="128"/>
        <end position="254"/>
    </location>
</feature>
<feature type="compositionally biased region" description="Polar residues" evidence="1">
    <location>
        <begin position="469"/>
        <end position="487"/>
    </location>
</feature>
<feature type="compositionally biased region" description="Low complexity" evidence="1">
    <location>
        <begin position="331"/>
        <end position="349"/>
    </location>
</feature>
<dbReference type="Proteomes" id="UP000193689">
    <property type="component" value="Unassembled WGS sequence"/>
</dbReference>
<sequence length="629" mass="67065">MANIASSELFKMRIPSPDPGLTGEALTKAVPDDLSRKGTVYADQYLADKCPPEFDELQRRQFFCILDLRRLKHAANAIFAKKEWKLNIMNFAKEYEKSRGLIMLRYGLYEFKNVKPSAELLKRWRAAHGLPEPDPEPQTTTPKPDGVGSATAGTGSTKRKADDDLQPKDNTLMASTANQNKKRNVEQSSAFDMPRFAPTPMKSKRKADEAEKPDENQRSKLQKPTSSAAKSKLESIIDNVQSGSSASSGSPLKRTLFGANSAASISTQTPLFGFGSTPATGSANIFSYLSESSANNSGNENGDADAETDDESGHASEPEIGSQDVAPSYEPSAAASTGTSTPPTQGAPGLFAPGKTNNTDSISSAASKPPESATKGGLFDRVSMGSDGQPLRATPPAEEPRDPAPAEQNKSVFGGQPNGSFTTPGFSFTSATPPQNTPNTFVSKPAGVFGNLLQAGTSTGASSPFPAPSSMNTTPVNGTPEPQTQQGYDDEAPQEQISLINGGPGEEDETILHEVRAKAIVYKAVKPDEDDADKKSPWRTQGIGPLRVLKNKTTGTVRILLRAEPRGHIALNKTILSDYTYKADAKTLKITAASDDGNSLETWLLQVKRPEMAAELAGVLEANKAANKK</sequence>
<dbReference type="InterPro" id="IPR000156">
    <property type="entry name" value="Ran_bind_dom"/>
</dbReference>
<dbReference type="OrthoDB" id="185618at2759"/>
<name>A0A1Y2EB76_9PEZI</name>
<feature type="compositionally biased region" description="Polar residues" evidence="1">
    <location>
        <begin position="418"/>
        <end position="442"/>
    </location>
</feature>
<dbReference type="PANTHER" id="PTHR38697:SF1">
    <property type="entry name" value="NUCLEAR PORE COMPLEX PROTEIN SIMILAR TO S. CEREVISIAE NUP2 (EUROFUNG)"/>
    <property type="match status" value="1"/>
</dbReference>
<dbReference type="AlphaFoldDB" id="A0A1Y2EB76"/>
<reference evidence="3 4" key="1">
    <citation type="submission" date="2016-07" db="EMBL/GenBank/DDBJ databases">
        <title>Pervasive Adenine N6-methylation of Active Genes in Fungi.</title>
        <authorList>
            <consortium name="DOE Joint Genome Institute"/>
            <person name="Mondo S.J."/>
            <person name="Dannebaum R.O."/>
            <person name="Kuo R.C."/>
            <person name="Labutti K."/>
            <person name="Haridas S."/>
            <person name="Kuo A."/>
            <person name="Salamov A."/>
            <person name="Ahrendt S.R."/>
            <person name="Lipzen A."/>
            <person name="Sullivan W."/>
            <person name="Andreopoulos W.B."/>
            <person name="Clum A."/>
            <person name="Lindquist E."/>
            <person name="Daum C."/>
            <person name="Ramamoorthy G.K."/>
            <person name="Gryganskyi A."/>
            <person name="Culley D."/>
            <person name="Magnuson J.K."/>
            <person name="James T.Y."/>
            <person name="O'Malley M.A."/>
            <person name="Stajich J.E."/>
            <person name="Spatafora J.W."/>
            <person name="Visel A."/>
            <person name="Grigoriev I.V."/>
        </authorList>
    </citation>
    <scope>NUCLEOTIDE SEQUENCE [LARGE SCALE GENOMIC DNA]</scope>
    <source>
        <strain evidence="3 4">CBS 129021</strain>
    </source>
</reference>
<organism evidence="3 4">
    <name type="scientific">Pseudomassariella vexata</name>
    <dbReference type="NCBI Taxonomy" id="1141098"/>
    <lineage>
        <taxon>Eukaryota</taxon>
        <taxon>Fungi</taxon>
        <taxon>Dikarya</taxon>
        <taxon>Ascomycota</taxon>
        <taxon>Pezizomycotina</taxon>
        <taxon>Sordariomycetes</taxon>
        <taxon>Xylariomycetidae</taxon>
        <taxon>Amphisphaeriales</taxon>
        <taxon>Pseudomassariaceae</taxon>
        <taxon>Pseudomassariella</taxon>
    </lineage>
</organism>
<feature type="region of interest" description="Disordered" evidence="1">
    <location>
        <begin position="291"/>
        <end position="506"/>
    </location>
</feature>
<feature type="compositionally biased region" description="Polar residues" evidence="1">
    <location>
        <begin position="355"/>
        <end position="366"/>
    </location>
</feature>
<evidence type="ECO:0000313" key="4">
    <source>
        <dbReference type="Proteomes" id="UP000193689"/>
    </source>
</evidence>
<feature type="compositionally biased region" description="Low complexity" evidence="1">
    <location>
        <begin position="137"/>
        <end position="156"/>
    </location>
</feature>
<feature type="compositionally biased region" description="Low complexity" evidence="1">
    <location>
        <begin position="291"/>
        <end position="301"/>
    </location>
</feature>
<dbReference type="SMART" id="SM00160">
    <property type="entry name" value="RanBD"/>
    <property type="match status" value="1"/>
</dbReference>
<evidence type="ECO:0000313" key="3">
    <source>
        <dbReference type="EMBL" id="ORY68812.1"/>
    </source>
</evidence>
<dbReference type="GeneID" id="63771567"/>
<gene>
    <name evidence="3" type="ORF">BCR38DRAFT_334897</name>
</gene>
<evidence type="ECO:0000259" key="2">
    <source>
        <dbReference type="PROSITE" id="PS50196"/>
    </source>
</evidence>
<feature type="compositionally biased region" description="Basic and acidic residues" evidence="1">
    <location>
        <begin position="206"/>
        <end position="218"/>
    </location>
</feature>
<dbReference type="InParanoid" id="A0A1Y2EB76"/>